<evidence type="ECO:0000256" key="3">
    <source>
        <dbReference type="ARBA" id="ARBA00009595"/>
    </source>
</evidence>
<dbReference type="InterPro" id="IPR050241">
    <property type="entry name" value="NAD-cap_RNA_hydrolase_NudC"/>
</dbReference>
<dbReference type="PROSITE" id="PS00893">
    <property type="entry name" value="NUDIX_BOX"/>
    <property type="match status" value="1"/>
</dbReference>
<evidence type="ECO:0000256" key="5">
    <source>
        <dbReference type="ARBA" id="ARBA00022723"/>
    </source>
</evidence>
<gene>
    <name evidence="11" type="ORF">DFH94DRAFT_371180</name>
</gene>
<proteinExistence type="inferred from homology"/>
<sequence length="452" mass="49200">MSEEHVNFLGGSPLNRLSWLRTSSVFINTLLASTSTRWVAFQDGKPLIASRAKESRLVLLTTAEVEHFLGPKPYFGQGPSEGAIAAVDLPILEASRFRGAPIVFLGLSEPEPQANDHSPAVPLEELARSLIGTPFFSIDISEVSQTELDRLVQTSAAPAGGFNLSFAEPRGAMRSMNEFDAGVFAEARSMVDWNSRNKFCASCGSRVYSIWGGWKLSCTSLLSSSDNTGRKPCPTQKGLHNITHPRTDAVVIVAILNETQDKILLGRNKKFPANFYSTLAGFIEPGESFQDAVKREIWEEAGVRVRNVKYHSGQPWPFPANLMVGFYAIGDPLEPIRIDLDNELEDAKWFTREEVLAVLEHKEGINFTSSDYKQIASIDERVNVGASVGDALGGDAAVQDGDSQIRSAAALAADGKDEPAFRVPPRTAIAGVLISDWAFGKVPAEIGFKGRM</sequence>
<feature type="domain" description="Nudix hydrolase" evidence="10">
    <location>
        <begin position="245"/>
        <end position="373"/>
    </location>
</feature>
<keyword evidence="6 11" id="KW-0378">Hydrolase</keyword>
<dbReference type="InterPro" id="IPR015375">
    <property type="entry name" value="NADH_PPase-like_N"/>
</dbReference>
<dbReference type="NCBIfam" id="NF001299">
    <property type="entry name" value="PRK00241.1"/>
    <property type="match status" value="1"/>
</dbReference>
<name>A0A9P5MZN2_9AGAM</name>
<comment type="cofactor">
    <cofactor evidence="2">
        <name>Zn(2+)</name>
        <dbReference type="ChEBI" id="CHEBI:29105"/>
    </cofactor>
</comment>
<dbReference type="Pfam" id="PF00293">
    <property type="entry name" value="NUDIX"/>
    <property type="match status" value="1"/>
</dbReference>
<dbReference type="Pfam" id="PF09296">
    <property type="entry name" value="NUDIX-like"/>
    <property type="match status" value="1"/>
</dbReference>
<dbReference type="PANTHER" id="PTHR42904">
    <property type="entry name" value="NUDIX HYDROLASE, NUDC SUBFAMILY"/>
    <property type="match status" value="1"/>
</dbReference>
<reference evidence="11" key="2">
    <citation type="journal article" date="2020" name="Nat. Commun.">
        <title>Large-scale genome sequencing of mycorrhizal fungi provides insights into the early evolution of symbiotic traits.</title>
        <authorList>
            <person name="Miyauchi S."/>
            <person name="Kiss E."/>
            <person name="Kuo A."/>
            <person name="Drula E."/>
            <person name="Kohler A."/>
            <person name="Sanchez-Garcia M."/>
            <person name="Morin E."/>
            <person name="Andreopoulos B."/>
            <person name="Barry K.W."/>
            <person name="Bonito G."/>
            <person name="Buee M."/>
            <person name="Carver A."/>
            <person name="Chen C."/>
            <person name="Cichocki N."/>
            <person name="Clum A."/>
            <person name="Culley D."/>
            <person name="Crous P.W."/>
            <person name="Fauchery L."/>
            <person name="Girlanda M."/>
            <person name="Hayes R.D."/>
            <person name="Keri Z."/>
            <person name="LaButti K."/>
            <person name="Lipzen A."/>
            <person name="Lombard V."/>
            <person name="Magnuson J."/>
            <person name="Maillard F."/>
            <person name="Murat C."/>
            <person name="Nolan M."/>
            <person name="Ohm R.A."/>
            <person name="Pangilinan J."/>
            <person name="Pereira M.F."/>
            <person name="Perotto S."/>
            <person name="Peter M."/>
            <person name="Pfister S."/>
            <person name="Riley R."/>
            <person name="Sitrit Y."/>
            <person name="Stielow J.B."/>
            <person name="Szollosi G."/>
            <person name="Zifcakova L."/>
            <person name="Stursova M."/>
            <person name="Spatafora J.W."/>
            <person name="Tedersoo L."/>
            <person name="Vaario L.M."/>
            <person name="Yamada A."/>
            <person name="Yan M."/>
            <person name="Wang P."/>
            <person name="Xu J."/>
            <person name="Bruns T."/>
            <person name="Baldrian P."/>
            <person name="Vilgalys R."/>
            <person name="Dunand C."/>
            <person name="Henrissat B."/>
            <person name="Grigoriev I.V."/>
            <person name="Hibbett D."/>
            <person name="Nagy L.G."/>
            <person name="Martin F.M."/>
        </authorList>
    </citation>
    <scope>NUCLEOTIDE SEQUENCE</scope>
    <source>
        <strain evidence="11">Prilba</strain>
    </source>
</reference>
<evidence type="ECO:0000313" key="11">
    <source>
        <dbReference type="EMBL" id="KAF8482582.1"/>
    </source>
</evidence>
<comment type="cofactor">
    <cofactor evidence="1">
        <name>Mg(2+)</name>
        <dbReference type="ChEBI" id="CHEBI:18420"/>
    </cofactor>
</comment>
<dbReference type="PANTHER" id="PTHR42904:SF6">
    <property type="entry name" value="NAD-CAPPED RNA HYDROLASE NUDT12"/>
    <property type="match status" value="1"/>
</dbReference>
<dbReference type="InterPro" id="IPR000086">
    <property type="entry name" value="NUDIX_hydrolase_dom"/>
</dbReference>
<dbReference type="EMBL" id="WHVB01000005">
    <property type="protein sequence ID" value="KAF8482582.1"/>
    <property type="molecule type" value="Genomic_DNA"/>
</dbReference>
<dbReference type="InterPro" id="IPR049734">
    <property type="entry name" value="NudC-like_C"/>
</dbReference>
<dbReference type="GO" id="GO:0035529">
    <property type="term" value="F:NADH pyrophosphatase activity"/>
    <property type="evidence" value="ECO:0007669"/>
    <property type="project" value="TreeGrafter"/>
</dbReference>
<dbReference type="GO" id="GO:0005777">
    <property type="term" value="C:peroxisome"/>
    <property type="evidence" value="ECO:0007669"/>
    <property type="project" value="TreeGrafter"/>
</dbReference>
<accession>A0A9P5MZN2</accession>
<comment type="similarity">
    <text evidence="3">Belongs to the Nudix hydrolase family. NudC subfamily.</text>
</comment>
<dbReference type="Gene3D" id="3.90.79.10">
    <property type="entry name" value="Nucleoside Triphosphate Pyrophosphohydrolase"/>
    <property type="match status" value="1"/>
</dbReference>
<evidence type="ECO:0000256" key="1">
    <source>
        <dbReference type="ARBA" id="ARBA00001946"/>
    </source>
</evidence>
<dbReference type="GO" id="GO:0046872">
    <property type="term" value="F:metal ion binding"/>
    <property type="evidence" value="ECO:0007669"/>
    <property type="project" value="UniProtKB-KW"/>
</dbReference>
<evidence type="ECO:0000256" key="2">
    <source>
        <dbReference type="ARBA" id="ARBA00001947"/>
    </source>
</evidence>
<keyword evidence="12" id="KW-1185">Reference proteome</keyword>
<reference evidence="11" key="1">
    <citation type="submission" date="2019-10" db="EMBL/GenBank/DDBJ databases">
        <authorList>
            <consortium name="DOE Joint Genome Institute"/>
            <person name="Kuo A."/>
            <person name="Miyauchi S."/>
            <person name="Kiss E."/>
            <person name="Drula E."/>
            <person name="Kohler A."/>
            <person name="Sanchez-Garcia M."/>
            <person name="Andreopoulos B."/>
            <person name="Barry K.W."/>
            <person name="Bonito G."/>
            <person name="Buee M."/>
            <person name="Carver A."/>
            <person name="Chen C."/>
            <person name="Cichocki N."/>
            <person name="Clum A."/>
            <person name="Culley D."/>
            <person name="Crous P.W."/>
            <person name="Fauchery L."/>
            <person name="Girlanda M."/>
            <person name="Hayes R."/>
            <person name="Keri Z."/>
            <person name="LaButti K."/>
            <person name="Lipzen A."/>
            <person name="Lombard V."/>
            <person name="Magnuson J."/>
            <person name="Maillard F."/>
            <person name="Morin E."/>
            <person name="Murat C."/>
            <person name="Nolan M."/>
            <person name="Ohm R."/>
            <person name="Pangilinan J."/>
            <person name="Pereira M."/>
            <person name="Perotto S."/>
            <person name="Peter M."/>
            <person name="Riley R."/>
            <person name="Sitrit Y."/>
            <person name="Stielow B."/>
            <person name="Szollosi G."/>
            <person name="Zifcakova L."/>
            <person name="Stursova M."/>
            <person name="Spatafora J.W."/>
            <person name="Tedersoo L."/>
            <person name="Vaario L.-M."/>
            <person name="Yamada A."/>
            <person name="Yan M."/>
            <person name="Wang P."/>
            <person name="Xu J."/>
            <person name="Bruns T."/>
            <person name="Baldrian P."/>
            <person name="Vilgalys R."/>
            <person name="Henrissat B."/>
            <person name="Grigoriev I.V."/>
            <person name="Hibbett D."/>
            <person name="Nagy L.G."/>
            <person name="Martin F.M."/>
        </authorList>
    </citation>
    <scope>NUCLEOTIDE SEQUENCE</scope>
    <source>
        <strain evidence="11">Prilba</strain>
    </source>
</reference>
<evidence type="ECO:0000256" key="7">
    <source>
        <dbReference type="ARBA" id="ARBA00022842"/>
    </source>
</evidence>
<dbReference type="Proteomes" id="UP000759537">
    <property type="component" value="Unassembled WGS sequence"/>
</dbReference>
<dbReference type="SUPFAM" id="SSF55811">
    <property type="entry name" value="Nudix"/>
    <property type="match status" value="1"/>
</dbReference>
<evidence type="ECO:0000259" key="10">
    <source>
        <dbReference type="PROSITE" id="PS51462"/>
    </source>
</evidence>
<evidence type="ECO:0000256" key="9">
    <source>
        <dbReference type="ARBA" id="ARBA00023679"/>
    </source>
</evidence>
<dbReference type="EC" id="3.6.1.22" evidence="4"/>
<keyword evidence="8" id="KW-0520">NAD</keyword>
<evidence type="ECO:0000256" key="4">
    <source>
        <dbReference type="ARBA" id="ARBA00012381"/>
    </source>
</evidence>
<dbReference type="InterPro" id="IPR020084">
    <property type="entry name" value="NUDIX_hydrolase_CS"/>
</dbReference>
<organism evidence="11 12">
    <name type="scientific">Russula ochroleuca</name>
    <dbReference type="NCBI Taxonomy" id="152965"/>
    <lineage>
        <taxon>Eukaryota</taxon>
        <taxon>Fungi</taxon>
        <taxon>Dikarya</taxon>
        <taxon>Basidiomycota</taxon>
        <taxon>Agaricomycotina</taxon>
        <taxon>Agaricomycetes</taxon>
        <taxon>Russulales</taxon>
        <taxon>Russulaceae</taxon>
        <taxon>Russula</taxon>
    </lineage>
</organism>
<dbReference type="Gene3D" id="3.90.79.20">
    <property type="match status" value="1"/>
</dbReference>
<comment type="caution">
    <text evidence="11">The sequence shown here is derived from an EMBL/GenBank/DDBJ whole genome shotgun (WGS) entry which is preliminary data.</text>
</comment>
<dbReference type="GO" id="GO:0019677">
    <property type="term" value="P:NAD+ catabolic process"/>
    <property type="evidence" value="ECO:0007669"/>
    <property type="project" value="TreeGrafter"/>
</dbReference>
<dbReference type="AlphaFoldDB" id="A0A9P5MZN2"/>
<dbReference type="OrthoDB" id="10249612at2759"/>
<dbReference type="GO" id="GO:0005829">
    <property type="term" value="C:cytosol"/>
    <property type="evidence" value="ECO:0007669"/>
    <property type="project" value="TreeGrafter"/>
</dbReference>
<evidence type="ECO:0000256" key="6">
    <source>
        <dbReference type="ARBA" id="ARBA00022801"/>
    </source>
</evidence>
<keyword evidence="7" id="KW-0460">Magnesium</keyword>
<dbReference type="GO" id="GO:0006742">
    <property type="term" value="P:NADP+ catabolic process"/>
    <property type="evidence" value="ECO:0007669"/>
    <property type="project" value="TreeGrafter"/>
</dbReference>
<dbReference type="InterPro" id="IPR015797">
    <property type="entry name" value="NUDIX_hydrolase-like_dom_sf"/>
</dbReference>
<protein>
    <recommendedName>
        <fullName evidence="4">NAD(+) diphosphatase</fullName>
        <ecNumber evidence="4">3.6.1.22</ecNumber>
    </recommendedName>
</protein>
<dbReference type="CDD" id="cd03429">
    <property type="entry name" value="NUDIX_NADH_pyrophosphatase_Nudt13"/>
    <property type="match status" value="1"/>
</dbReference>
<dbReference type="PROSITE" id="PS51462">
    <property type="entry name" value="NUDIX"/>
    <property type="match status" value="1"/>
</dbReference>
<comment type="catalytic activity">
    <reaction evidence="9">
        <text>a 5'-end NAD(+)-phospho-ribonucleoside in mRNA + H2O = a 5'-end phospho-adenosine-phospho-ribonucleoside in mRNA + beta-nicotinamide D-ribonucleotide + 2 H(+)</text>
        <dbReference type="Rhea" id="RHEA:60876"/>
        <dbReference type="Rhea" id="RHEA-COMP:15698"/>
        <dbReference type="Rhea" id="RHEA-COMP:15719"/>
        <dbReference type="ChEBI" id="CHEBI:14649"/>
        <dbReference type="ChEBI" id="CHEBI:15377"/>
        <dbReference type="ChEBI" id="CHEBI:15378"/>
        <dbReference type="ChEBI" id="CHEBI:144029"/>
        <dbReference type="ChEBI" id="CHEBI:144051"/>
    </reaction>
    <physiologicalReaction direction="left-to-right" evidence="9">
        <dbReference type="Rhea" id="RHEA:60877"/>
    </physiologicalReaction>
</comment>
<evidence type="ECO:0000313" key="12">
    <source>
        <dbReference type="Proteomes" id="UP000759537"/>
    </source>
</evidence>
<keyword evidence="5" id="KW-0479">Metal-binding</keyword>
<evidence type="ECO:0000256" key="8">
    <source>
        <dbReference type="ARBA" id="ARBA00023027"/>
    </source>
</evidence>